<keyword evidence="2" id="KW-1185">Reference proteome</keyword>
<name>A0AAV8S940_9ROSI</name>
<dbReference type="AlphaFoldDB" id="A0AAV8S940"/>
<comment type="caution">
    <text evidence="1">The sequence shown here is derived from an EMBL/GenBank/DDBJ whole genome shotgun (WGS) entry which is preliminary data.</text>
</comment>
<reference evidence="1 2" key="1">
    <citation type="submission" date="2021-09" db="EMBL/GenBank/DDBJ databases">
        <title>Genomic insights and catalytic innovation underlie evolution of tropane alkaloids biosynthesis.</title>
        <authorList>
            <person name="Wang Y.-J."/>
            <person name="Tian T."/>
            <person name="Huang J.-P."/>
            <person name="Huang S.-X."/>
        </authorList>
    </citation>
    <scope>NUCLEOTIDE SEQUENCE [LARGE SCALE GENOMIC DNA]</scope>
    <source>
        <strain evidence="1">KIB-2018</strain>
        <tissue evidence="1">Leaf</tissue>
    </source>
</reference>
<proteinExistence type="predicted"/>
<sequence>MKQHKPTHLSHCHEMVRRRATGLGVDEKSSVSIMEKWHPVQRRSFRKSSPQLFIDEHHFERWDDQRVKLLKHEFLRFKEKKNRGSEVLNYSQALGLV</sequence>
<gene>
    <name evidence="1" type="ORF">K2173_011265</name>
</gene>
<evidence type="ECO:0000313" key="2">
    <source>
        <dbReference type="Proteomes" id="UP001159364"/>
    </source>
</evidence>
<evidence type="ECO:0000313" key="1">
    <source>
        <dbReference type="EMBL" id="KAJ8748716.1"/>
    </source>
</evidence>
<dbReference type="EMBL" id="JAIWQS010000012">
    <property type="protein sequence ID" value="KAJ8748716.1"/>
    <property type="molecule type" value="Genomic_DNA"/>
</dbReference>
<protein>
    <submittedName>
        <fullName evidence="1">Uncharacterized protein</fullName>
    </submittedName>
</protein>
<accession>A0AAV8S940</accession>
<dbReference type="Proteomes" id="UP001159364">
    <property type="component" value="Linkage Group LG12"/>
</dbReference>
<organism evidence="1 2">
    <name type="scientific">Erythroxylum novogranatense</name>
    <dbReference type="NCBI Taxonomy" id="1862640"/>
    <lineage>
        <taxon>Eukaryota</taxon>
        <taxon>Viridiplantae</taxon>
        <taxon>Streptophyta</taxon>
        <taxon>Embryophyta</taxon>
        <taxon>Tracheophyta</taxon>
        <taxon>Spermatophyta</taxon>
        <taxon>Magnoliopsida</taxon>
        <taxon>eudicotyledons</taxon>
        <taxon>Gunneridae</taxon>
        <taxon>Pentapetalae</taxon>
        <taxon>rosids</taxon>
        <taxon>fabids</taxon>
        <taxon>Malpighiales</taxon>
        <taxon>Erythroxylaceae</taxon>
        <taxon>Erythroxylum</taxon>
    </lineage>
</organism>